<dbReference type="HAMAP" id="MF_02062">
    <property type="entry name" value="GltS"/>
    <property type="match status" value="1"/>
</dbReference>
<comment type="function">
    <text evidence="1">Catalyzes the sodium-dependent transport of glutamate.</text>
</comment>
<keyword evidence="1" id="KW-0813">Transport</keyword>
<dbReference type="EMBL" id="JACSQY010000012">
    <property type="protein sequence ID" value="MBD7909337.1"/>
    <property type="molecule type" value="Genomic_DNA"/>
</dbReference>
<dbReference type="RefSeq" id="WP_191691429.1">
    <property type="nucleotide sequence ID" value="NZ_JACSQY010000012.1"/>
</dbReference>
<feature type="transmembrane region" description="Helical" evidence="1">
    <location>
        <begin position="157"/>
        <end position="180"/>
    </location>
</feature>
<dbReference type="PANTHER" id="PTHR36178:SF1">
    <property type="entry name" value="SODIUM_GLUTAMATE SYMPORTER"/>
    <property type="match status" value="1"/>
</dbReference>
<keyword evidence="1" id="KW-0812">Transmembrane</keyword>
<comment type="subcellular location">
    <subcellularLocation>
        <location evidence="1">Cell membrane</location>
        <topology evidence="1">Multi-pass membrane protein</topology>
    </subcellularLocation>
</comment>
<evidence type="ECO:0000256" key="1">
    <source>
        <dbReference type="HAMAP-Rule" id="MF_02062"/>
    </source>
</evidence>
<keyword evidence="1" id="KW-1133">Transmembrane helix</keyword>
<feature type="transmembrane region" description="Helical" evidence="1">
    <location>
        <begin position="95"/>
        <end position="120"/>
    </location>
</feature>
<gene>
    <name evidence="3" type="primary">gltS</name>
    <name evidence="3" type="ORF">H9659_13455</name>
</gene>
<accession>A0ABR8PMG1</accession>
<name>A0ABR8PMG1_9BACL</name>
<keyword evidence="1" id="KW-1003">Cell membrane</keyword>
<keyword evidence="1" id="KW-0915">Sodium</keyword>
<reference evidence="3 4" key="1">
    <citation type="submission" date="2020-08" db="EMBL/GenBank/DDBJ databases">
        <title>A Genomic Blueprint of the Chicken Gut Microbiome.</title>
        <authorList>
            <person name="Gilroy R."/>
            <person name="Ravi A."/>
            <person name="Getino M."/>
            <person name="Pursley I."/>
            <person name="Horton D.L."/>
            <person name="Alikhan N.-F."/>
            <person name="Baker D."/>
            <person name="Gharbi K."/>
            <person name="Hall N."/>
            <person name="Watson M."/>
            <person name="Adriaenssens E.M."/>
            <person name="Foster-Nyarko E."/>
            <person name="Jarju S."/>
            <person name="Secka A."/>
            <person name="Antonio M."/>
            <person name="Oren A."/>
            <person name="Chaudhuri R."/>
            <person name="La Ragione R.M."/>
            <person name="Hildebrand F."/>
            <person name="Pallen M.J."/>
        </authorList>
    </citation>
    <scope>NUCLEOTIDE SEQUENCE [LARGE SCALE GENOMIC DNA]</scope>
    <source>
        <strain evidence="3 4">Sa3CUA8</strain>
    </source>
</reference>
<organism evidence="3 4">
    <name type="scientific">Sporosarcina gallistercoris</name>
    <dbReference type="NCBI Taxonomy" id="2762245"/>
    <lineage>
        <taxon>Bacteria</taxon>
        <taxon>Bacillati</taxon>
        <taxon>Bacillota</taxon>
        <taxon>Bacilli</taxon>
        <taxon>Bacillales</taxon>
        <taxon>Caryophanaceae</taxon>
        <taxon>Sporosarcina</taxon>
    </lineage>
</organism>
<dbReference type="NCBIfam" id="TIGR00210">
    <property type="entry name" value="gltS"/>
    <property type="match status" value="1"/>
</dbReference>
<feature type="transmembrane region" description="Helical" evidence="1">
    <location>
        <begin position="70"/>
        <end position="88"/>
    </location>
</feature>
<keyword evidence="1" id="KW-0406">Ion transport</keyword>
<keyword evidence="1" id="KW-0029">Amino-acid transport</keyword>
<feature type="transmembrane region" description="Helical" evidence="1">
    <location>
        <begin position="247"/>
        <end position="266"/>
    </location>
</feature>
<comment type="similarity">
    <text evidence="1">Belongs to the glutamate:Na(+) symporter (ESS) (TC 2.A.27) family.</text>
</comment>
<dbReference type="InterPro" id="IPR004445">
    <property type="entry name" value="GltS"/>
</dbReference>
<keyword evidence="4" id="KW-1185">Reference proteome</keyword>
<feature type="transmembrane region" description="Helical" evidence="1">
    <location>
        <begin position="6"/>
        <end position="26"/>
    </location>
</feature>
<protein>
    <recommendedName>
        <fullName evidence="1 2">Sodium/glutamate symporter</fullName>
    </recommendedName>
</protein>
<feature type="transmembrane region" description="Helical" evidence="1">
    <location>
        <begin position="278"/>
        <end position="301"/>
    </location>
</feature>
<evidence type="ECO:0000313" key="4">
    <source>
        <dbReference type="Proteomes" id="UP000659496"/>
    </source>
</evidence>
<dbReference type="PANTHER" id="PTHR36178">
    <property type="entry name" value="SLR0625 PROTEIN"/>
    <property type="match status" value="1"/>
</dbReference>
<keyword evidence="1" id="KW-0769">Symport</keyword>
<comment type="caution">
    <text evidence="3">The sequence shown here is derived from an EMBL/GenBank/DDBJ whole genome shotgun (WGS) entry which is preliminary data.</text>
</comment>
<proteinExistence type="inferred from homology"/>
<evidence type="ECO:0000256" key="2">
    <source>
        <dbReference type="NCBIfam" id="TIGR00210"/>
    </source>
</evidence>
<feature type="transmembrane region" description="Helical" evidence="1">
    <location>
        <begin position="307"/>
        <end position="330"/>
    </location>
</feature>
<dbReference type="Proteomes" id="UP000659496">
    <property type="component" value="Unassembled WGS sequence"/>
</dbReference>
<dbReference type="Pfam" id="PF03616">
    <property type="entry name" value="Glt_symporter"/>
    <property type="match status" value="1"/>
</dbReference>
<feature type="transmembrane region" description="Helical" evidence="1">
    <location>
        <begin position="218"/>
        <end position="235"/>
    </location>
</feature>
<keyword evidence="1" id="KW-0472">Membrane</keyword>
<evidence type="ECO:0000313" key="3">
    <source>
        <dbReference type="EMBL" id="MBD7909337.1"/>
    </source>
</evidence>
<feature type="transmembrane region" description="Helical" evidence="1">
    <location>
        <begin position="374"/>
        <end position="401"/>
    </location>
</feature>
<keyword evidence="1" id="KW-0739">Sodium transport</keyword>
<feature type="transmembrane region" description="Helical" evidence="1">
    <location>
        <begin position="38"/>
        <end position="58"/>
    </location>
</feature>
<sequence>MTIEMNQVTTLFLAMALFLLGTALVNKSKILQKFCIPAPVVGGLLFAILATVLKATGLVNFTLDTSLQNLFMLTFFATVGLGASFALIKLGGKLLIIYWVACGFLAIMQNVIGVSMSYLFDIHPLIGMMAGAVSMEGGHGGATAYGTTVEALGIDSAFSIGIAAATFGLVAGGLVGGPLVKYLINKHDLKSTEVEESYEYTAEAHEPAISVDNFTMQAFLIVASMAGGSLLGDVFTKVTSNFMENGIVLPNYVGAMFVAVIIRNIVDRINGNIVHMRSITLIGDVALGIFLSMALMSIKLWEVAGLALPLLVIVFVQVVFLVLFAIFVLFRILGKNYDAAVMCAGFAGHGLGATPNAMANMAAVTARYGPSRTAYLIVPIVGAFLIDVVSMPIIITTINIFS</sequence>